<feature type="domain" description="HTH crp-type" evidence="5">
    <location>
        <begin position="151"/>
        <end position="215"/>
    </location>
</feature>
<dbReference type="InterPro" id="IPR000595">
    <property type="entry name" value="cNMP-bd_dom"/>
</dbReference>
<evidence type="ECO:0000259" key="4">
    <source>
        <dbReference type="PROSITE" id="PS50042"/>
    </source>
</evidence>
<keyword evidence="7" id="KW-1185">Reference proteome</keyword>
<dbReference type="SUPFAM" id="SSF46785">
    <property type="entry name" value="Winged helix' DNA-binding domain"/>
    <property type="match status" value="1"/>
</dbReference>
<name>A0A7Y0E1F3_9PROT</name>
<dbReference type="PROSITE" id="PS50042">
    <property type="entry name" value="CNMP_BINDING_3"/>
    <property type="match status" value="1"/>
</dbReference>
<dbReference type="InterPro" id="IPR050397">
    <property type="entry name" value="Env_Response_Regulators"/>
</dbReference>
<dbReference type="PROSITE" id="PS51063">
    <property type="entry name" value="HTH_CRP_2"/>
    <property type="match status" value="1"/>
</dbReference>
<dbReference type="RefSeq" id="WP_169625890.1">
    <property type="nucleotide sequence ID" value="NZ_JABBNT010000004.1"/>
</dbReference>
<comment type="caution">
    <text evidence="6">The sequence shown here is derived from an EMBL/GenBank/DDBJ whole genome shotgun (WGS) entry which is preliminary data.</text>
</comment>
<dbReference type="Gene3D" id="2.60.120.10">
    <property type="entry name" value="Jelly Rolls"/>
    <property type="match status" value="1"/>
</dbReference>
<dbReference type="GO" id="GO:0005829">
    <property type="term" value="C:cytosol"/>
    <property type="evidence" value="ECO:0007669"/>
    <property type="project" value="TreeGrafter"/>
</dbReference>
<organism evidence="6 7">
    <name type="scientific">Pacificispira spongiicola</name>
    <dbReference type="NCBI Taxonomy" id="2729598"/>
    <lineage>
        <taxon>Bacteria</taxon>
        <taxon>Pseudomonadati</taxon>
        <taxon>Pseudomonadota</taxon>
        <taxon>Alphaproteobacteria</taxon>
        <taxon>Rhodospirillales</taxon>
        <taxon>Rhodospirillaceae</taxon>
        <taxon>Pacificispira</taxon>
    </lineage>
</organism>
<dbReference type="SMART" id="SM00100">
    <property type="entry name" value="cNMP"/>
    <property type="match status" value="1"/>
</dbReference>
<keyword evidence="2" id="KW-0238">DNA-binding</keyword>
<dbReference type="GO" id="GO:0003700">
    <property type="term" value="F:DNA-binding transcription factor activity"/>
    <property type="evidence" value="ECO:0007669"/>
    <property type="project" value="TreeGrafter"/>
</dbReference>
<evidence type="ECO:0000256" key="2">
    <source>
        <dbReference type="ARBA" id="ARBA00023125"/>
    </source>
</evidence>
<evidence type="ECO:0000256" key="3">
    <source>
        <dbReference type="ARBA" id="ARBA00023163"/>
    </source>
</evidence>
<dbReference type="GO" id="GO:0003677">
    <property type="term" value="F:DNA binding"/>
    <property type="evidence" value="ECO:0007669"/>
    <property type="project" value="UniProtKB-KW"/>
</dbReference>
<dbReference type="InterPro" id="IPR012318">
    <property type="entry name" value="HTH_CRP"/>
</dbReference>
<dbReference type="InterPro" id="IPR018490">
    <property type="entry name" value="cNMP-bd_dom_sf"/>
</dbReference>
<dbReference type="EMBL" id="JABBNT010000004">
    <property type="protein sequence ID" value="NMM45493.1"/>
    <property type="molecule type" value="Genomic_DNA"/>
</dbReference>
<feature type="domain" description="Cyclic nucleotide-binding" evidence="4">
    <location>
        <begin position="15"/>
        <end position="137"/>
    </location>
</feature>
<sequence length="224" mass="24632">MADAKDTAWIESFPALKDLPETERRLLVERGSVIDIPAGTTVFAPGVAAENFLLVIDGTVRVQQVSAGGREIVLYRVSGGETCIMTTSCLMAEEAYTAEGITETDVRAVAIPKTVFEELLVLSPGFRRIVFSAYANRISDVMHVVEDVAFERLDKRLAQRLLDRAGSDDIVRATQQELAAELGTAREVASRLLKEFERRGWVALTRGQVALRDRDALHRAATAE</sequence>
<dbReference type="CDD" id="cd00038">
    <property type="entry name" value="CAP_ED"/>
    <property type="match status" value="1"/>
</dbReference>
<dbReference type="AlphaFoldDB" id="A0A7Y0E1F3"/>
<keyword evidence="1" id="KW-0805">Transcription regulation</keyword>
<dbReference type="InterPro" id="IPR036390">
    <property type="entry name" value="WH_DNA-bd_sf"/>
</dbReference>
<dbReference type="InterPro" id="IPR014710">
    <property type="entry name" value="RmlC-like_jellyroll"/>
</dbReference>
<evidence type="ECO:0000256" key="1">
    <source>
        <dbReference type="ARBA" id="ARBA00023015"/>
    </source>
</evidence>
<proteinExistence type="predicted"/>
<accession>A0A7Y0E1F3</accession>
<dbReference type="Gene3D" id="1.10.10.10">
    <property type="entry name" value="Winged helix-like DNA-binding domain superfamily/Winged helix DNA-binding domain"/>
    <property type="match status" value="1"/>
</dbReference>
<dbReference type="SUPFAM" id="SSF51206">
    <property type="entry name" value="cAMP-binding domain-like"/>
    <property type="match status" value="1"/>
</dbReference>
<dbReference type="InterPro" id="IPR036388">
    <property type="entry name" value="WH-like_DNA-bd_sf"/>
</dbReference>
<dbReference type="Pfam" id="PF13545">
    <property type="entry name" value="HTH_Crp_2"/>
    <property type="match status" value="1"/>
</dbReference>
<evidence type="ECO:0000313" key="7">
    <source>
        <dbReference type="Proteomes" id="UP000539372"/>
    </source>
</evidence>
<evidence type="ECO:0000259" key="5">
    <source>
        <dbReference type="PROSITE" id="PS51063"/>
    </source>
</evidence>
<reference evidence="6 7" key="1">
    <citation type="submission" date="2020-04" db="EMBL/GenBank/DDBJ databases">
        <title>Rhodospirillaceae bacterium KN72 isolated from deep sea.</title>
        <authorList>
            <person name="Zhang D.-C."/>
        </authorList>
    </citation>
    <scope>NUCLEOTIDE SEQUENCE [LARGE SCALE GENOMIC DNA]</scope>
    <source>
        <strain evidence="6 7">KN72</strain>
    </source>
</reference>
<keyword evidence="3" id="KW-0804">Transcription</keyword>
<dbReference type="PANTHER" id="PTHR24567:SF74">
    <property type="entry name" value="HTH-TYPE TRANSCRIPTIONAL REGULATOR ARCR"/>
    <property type="match status" value="1"/>
</dbReference>
<protein>
    <submittedName>
        <fullName evidence="6">Crp/Fnr family transcriptional regulator</fullName>
    </submittedName>
</protein>
<dbReference type="Pfam" id="PF00027">
    <property type="entry name" value="cNMP_binding"/>
    <property type="match status" value="1"/>
</dbReference>
<dbReference type="PANTHER" id="PTHR24567">
    <property type="entry name" value="CRP FAMILY TRANSCRIPTIONAL REGULATORY PROTEIN"/>
    <property type="match status" value="1"/>
</dbReference>
<evidence type="ECO:0000313" key="6">
    <source>
        <dbReference type="EMBL" id="NMM45493.1"/>
    </source>
</evidence>
<dbReference type="Proteomes" id="UP000539372">
    <property type="component" value="Unassembled WGS sequence"/>
</dbReference>
<gene>
    <name evidence="6" type="ORF">HH303_13445</name>
</gene>
<dbReference type="SMART" id="SM00419">
    <property type="entry name" value="HTH_CRP"/>
    <property type="match status" value="1"/>
</dbReference>